<dbReference type="Pfam" id="PF00665">
    <property type="entry name" value="rve"/>
    <property type="match status" value="1"/>
</dbReference>
<evidence type="ECO:0000313" key="4">
    <source>
        <dbReference type="Proteomes" id="UP000633814"/>
    </source>
</evidence>
<name>A0ABS8C7T1_9ALTE</name>
<comment type="caution">
    <text evidence="3">The sequence shown here is derived from an EMBL/GenBank/DDBJ whole genome shotgun (WGS) entry which is preliminary data.</text>
</comment>
<feature type="compositionally biased region" description="Polar residues" evidence="1">
    <location>
        <begin position="634"/>
        <end position="665"/>
    </location>
</feature>
<dbReference type="SUPFAM" id="SSF53098">
    <property type="entry name" value="Ribonuclease H-like"/>
    <property type="match status" value="1"/>
</dbReference>
<evidence type="ECO:0000256" key="1">
    <source>
        <dbReference type="SAM" id="MobiDB-lite"/>
    </source>
</evidence>
<evidence type="ECO:0000259" key="2">
    <source>
        <dbReference type="PROSITE" id="PS50994"/>
    </source>
</evidence>
<protein>
    <submittedName>
        <fullName evidence="3">Transposase family protein</fullName>
    </submittedName>
</protein>
<dbReference type="PROSITE" id="PS50994">
    <property type="entry name" value="INTEGRASE"/>
    <property type="match status" value="1"/>
</dbReference>
<dbReference type="Gene3D" id="3.30.420.10">
    <property type="entry name" value="Ribonuclease H-like superfamily/Ribonuclease H"/>
    <property type="match status" value="1"/>
</dbReference>
<dbReference type="Proteomes" id="UP000633814">
    <property type="component" value="Unassembled WGS sequence"/>
</dbReference>
<dbReference type="InterPro" id="IPR036397">
    <property type="entry name" value="RNaseH_sf"/>
</dbReference>
<keyword evidence="4" id="KW-1185">Reference proteome</keyword>
<dbReference type="RefSeq" id="WP_226752436.1">
    <property type="nucleotide sequence ID" value="NZ_JAEINI020000024.1"/>
</dbReference>
<reference evidence="3 4" key="1">
    <citation type="submission" date="2021-10" db="EMBL/GenBank/DDBJ databases">
        <title>Alishewanella koreense sp. nov. isolated from seawater of southwestern coast in South Korea and the proposal for the reclassification of Rheinheimera perlucida and Rheinheimera tuosuensis as Arsukibacterium perlucida and Arsukibacterium tuosuensis.</title>
        <authorList>
            <person name="Kim K.H."/>
            <person name="Ruan W."/>
            <person name="Kim K.R."/>
            <person name="Baek J.H."/>
            <person name="Jeon C.O."/>
        </authorList>
    </citation>
    <scope>NUCLEOTIDE SEQUENCE [LARGE SCALE GENOMIC DNA]</scope>
    <source>
        <strain evidence="3 4">16-MA</strain>
    </source>
</reference>
<proteinExistence type="predicted"/>
<evidence type="ECO:0000313" key="3">
    <source>
        <dbReference type="EMBL" id="MCB5228381.1"/>
    </source>
</evidence>
<organism evidence="3 4">
    <name type="scientific">Alishewanella maricola</name>
    <dbReference type="NCBI Taxonomy" id="2795740"/>
    <lineage>
        <taxon>Bacteria</taxon>
        <taxon>Pseudomonadati</taxon>
        <taxon>Pseudomonadota</taxon>
        <taxon>Gammaproteobacteria</taxon>
        <taxon>Alteromonadales</taxon>
        <taxon>Alteromonadaceae</taxon>
        <taxon>Alishewanella</taxon>
    </lineage>
</organism>
<accession>A0ABS8C7T1</accession>
<feature type="domain" description="Integrase catalytic" evidence="2">
    <location>
        <begin position="254"/>
        <end position="463"/>
    </location>
</feature>
<dbReference type="InterPro" id="IPR012337">
    <property type="entry name" value="RNaseH-like_sf"/>
</dbReference>
<feature type="region of interest" description="Disordered" evidence="1">
    <location>
        <begin position="630"/>
        <end position="665"/>
    </location>
</feature>
<sequence length="665" mass="75507">MSLLALRHKAQFEFKGSKGTIDHVSERYIVLDFDDIGIKTLTSFELQDAYENGEFKIIKTEPIHLLSTITDPVMSEEFKFIQVVVTYMHNSPLPQSLKTISEAIAIEISKYGMFKGSEPSISSVKRWYSKWIKNCKSVSFILKKSKEKRRSQFAHFSQEIADEIIDREYLQRSGPTVQHAYEKYCTAFEKEMANLERQNRQDNCLTGEIVKPKRMGRSTFYKCVDRLDQFEVDKARLGVLAANKRHRLMKGSIITSRPLERVEIDAVHLNIALKQEQEDGSTIYYRPIIFLGIDVYTRLIVGYVITYSEGKPGETADAVVELIKQICNPFKKAKFSNTMFPLGGKPESIVSDSGPAFIATTVQMMMQSCAIAHHVTQKASPWKKPFIERLIGTLKMQCMQTIAGYAGPRIRGVEMDKTLVQTAERSVEEFEERVESFVLFGYHNNSHRGLDKMSPLEFWEQEKNKCPPLIACSFDEYAKFRGQRLDRIITSPKGITINGVDYNNRETQNLGHKLRRENKNKSDACKVEVLYSAFDISEITIIDPFNQHFICVPAITNGATTKVALVDFKAAKRHGGNTNKNNTFSMSCSHTKNTTNTKKINRLKNQSYATDISIKMTEDELDKTFTDGIGKHANINTNPPKNSDASTAPEGDTNNDFNPSFSPRV</sequence>
<gene>
    <name evidence="3" type="ORF">JAO78_016370</name>
</gene>
<dbReference type="EMBL" id="JAEINI020000024">
    <property type="protein sequence ID" value="MCB5228381.1"/>
    <property type="molecule type" value="Genomic_DNA"/>
</dbReference>
<dbReference type="InterPro" id="IPR001584">
    <property type="entry name" value="Integrase_cat-core"/>
</dbReference>